<dbReference type="OrthoDB" id="2265221at2759"/>
<dbReference type="Proteomes" id="UP000716291">
    <property type="component" value="Unassembled WGS sequence"/>
</dbReference>
<organism evidence="1 2">
    <name type="scientific">Rhizopus oryzae</name>
    <name type="common">Mucormycosis agent</name>
    <name type="synonym">Rhizopus arrhizus var. delemar</name>
    <dbReference type="NCBI Taxonomy" id="64495"/>
    <lineage>
        <taxon>Eukaryota</taxon>
        <taxon>Fungi</taxon>
        <taxon>Fungi incertae sedis</taxon>
        <taxon>Mucoromycota</taxon>
        <taxon>Mucoromycotina</taxon>
        <taxon>Mucoromycetes</taxon>
        <taxon>Mucorales</taxon>
        <taxon>Mucorineae</taxon>
        <taxon>Rhizopodaceae</taxon>
        <taxon>Rhizopus</taxon>
    </lineage>
</organism>
<proteinExistence type="predicted"/>
<dbReference type="AlphaFoldDB" id="A0A9P7BLN7"/>
<evidence type="ECO:0000313" key="1">
    <source>
        <dbReference type="EMBL" id="KAG1301012.1"/>
    </source>
</evidence>
<gene>
    <name evidence="1" type="ORF">G6F64_012181</name>
</gene>
<sequence>MIITRNQAICMLFYVDYSEENAKKCEKKIENIGDFDICYNVDPKHPVLVSRQRIRGDPLTYRTYLRSGDIPDKNSKRKRIEFQTETQVIQFINEVYLPEEPQNTNVYDMKSVSTVDIYDTVRKHTAIFENKSVLSFSRWCSNARLSFLRAEEERKNNIRVRSCHVMDEQFHDDIKSAICQFLPLYQESIKNLKRNGFEIVGYARKSPSNDKNENRLKLLQKMVDNLQNRSLATKTYVSFSSCASTPFSERDTTTSKSIIAKLNNVNGDTQDMLHYLQSADRDICLVSIDYAGLTSRSQELKRLIENNDKLKKIAIDTFALDNEIHLFDTKLLASDPTLLTKFDCRKKILQRSK</sequence>
<name>A0A9P7BLN7_RHIOR</name>
<dbReference type="EMBL" id="JAANQT010003492">
    <property type="protein sequence ID" value="KAG1301012.1"/>
    <property type="molecule type" value="Genomic_DNA"/>
</dbReference>
<keyword evidence="2" id="KW-1185">Reference proteome</keyword>
<protein>
    <submittedName>
        <fullName evidence="1">Uncharacterized protein</fullName>
    </submittedName>
</protein>
<evidence type="ECO:0000313" key="2">
    <source>
        <dbReference type="Proteomes" id="UP000716291"/>
    </source>
</evidence>
<reference evidence="1" key="1">
    <citation type="journal article" date="2020" name="Microb. Genom.">
        <title>Genetic diversity of clinical and environmental Mucorales isolates obtained from an investigation of mucormycosis cases among solid organ transplant recipients.</title>
        <authorList>
            <person name="Nguyen M.H."/>
            <person name="Kaul D."/>
            <person name="Muto C."/>
            <person name="Cheng S.J."/>
            <person name="Richter R.A."/>
            <person name="Bruno V.M."/>
            <person name="Liu G."/>
            <person name="Beyhan S."/>
            <person name="Sundermann A.J."/>
            <person name="Mounaud S."/>
            <person name="Pasculle A.W."/>
            <person name="Nierman W.C."/>
            <person name="Driscoll E."/>
            <person name="Cumbie R."/>
            <person name="Clancy C.J."/>
            <person name="Dupont C.L."/>
        </authorList>
    </citation>
    <scope>NUCLEOTIDE SEQUENCE</scope>
    <source>
        <strain evidence="1">GL11</strain>
    </source>
</reference>
<comment type="caution">
    <text evidence="1">The sequence shown here is derived from an EMBL/GenBank/DDBJ whole genome shotgun (WGS) entry which is preliminary data.</text>
</comment>
<accession>A0A9P7BLN7</accession>